<dbReference type="GO" id="GO:0004030">
    <property type="term" value="F:aldehyde dehydrogenase [NAD(P)+] activity"/>
    <property type="evidence" value="ECO:0007669"/>
    <property type="project" value="InterPro"/>
</dbReference>
<dbReference type="PANTHER" id="PTHR43217">
    <property type="entry name" value="SUCCINATE SEMIALDEHYDE DEHYDROGENASE [NAD(P)+] SAD"/>
    <property type="match status" value="1"/>
</dbReference>
<dbReference type="AlphaFoldDB" id="A0A538TYY2"/>
<dbReference type="PROSITE" id="PS00070">
    <property type="entry name" value="ALDEHYDE_DEHYDR_CYS"/>
    <property type="match status" value="1"/>
</dbReference>
<dbReference type="EMBL" id="VBOY01000003">
    <property type="protein sequence ID" value="TMQ68729.1"/>
    <property type="molecule type" value="Genomic_DNA"/>
</dbReference>
<dbReference type="InterPro" id="IPR016163">
    <property type="entry name" value="Ald_DH_C"/>
</dbReference>
<reference evidence="5 6" key="1">
    <citation type="journal article" date="2019" name="Nat. Microbiol.">
        <title>Mediterranean grassland soil C-N compound turnover is dependent on rainfall and depth, and is mediated by genomically divergent microorganisms.</title>
        <authorList>
            <person name="Diamond S."/>
            <person name="Andeer P.F."/>
            <person name="Li Z."/>
            <person name="Crits-Christoph A."/>
            <person name="Burstein D."/>
            <person name="Anantharaman K."/>
            <person name="Lane K.R."/>
            <person name="Thomas B.C."/>
            <person name="Pan C."/>
            <person name="Northen T.R."/>
            <person name="Banfield J.F."/>
        </authorList>
    </citation>
    <scope>NUCLEOTIDE SEQUENCE [LARGE SCALE GENOMIC DNA]</scope>
    <source>
        <strain evidence="5">WS_8</strain>
    </source>
</reference>
<dbReference type="CDD" id="cd07100">
    <property type="entry name" value="ALDH_SSADH1_GabD1"/>
    <property type="match status" value="1"/>
</dbReference>
<dbReference type="Gene3D" id="3.40.309.10">
    <property type="entry name" value="Aldehyde Dehydrogenase, Chain A, domain 2"/>
    <property type="match status" value="1"/>
</dbReference>
<keyword evidence="2" id="KW-0521">NADP</keyword>
<dbReference type="InterPro" id="IPR016161">
    <property type="entry name" value="Ald_DH/histidinol_DH"/>
</dbReference>
<protein>
    <submittedName>
        <fullName evidence="5">NAD-dependent succinate-semialdehyde dehydrogenase</fullName>
    </submittedName>
</protein>
<evidence type="ECO:0000256" key="2">
    <source>
        <dbReference type="ARBA" id="ARBA00022857"/>
    </source>
</evidence>
<accession>A0A538TYY2</accession>
<evidence type="ECO:0000256" key="1">
    <source>
        <dbReference type="ARBA" id="ARBA00009986"/>
    </source>
</evidence>
<dbReference type="InterPro" id="IPR015590">
    <property type="entry name" value="Aldehyde_DH_dom"/>
</dbReference>
<keyword evidence="3" id="KW-0560">Oxidoreductase</keyword>
<dbReference type="InterPro" id="IPR016160">
    <property type="entry name" value="Ald_DH_CS_CYS"/>
</dbReference>
<evidence type="ECO:0000256" key="3">
    <source>
        <dbReference type="ARBA" id="ARBA00023002"/>
    </source>
</evidence>
<dbReference type="Pfam" id="PF00171">
    <property type="entry name" value="Aldedh"/>
    <property type="match status" value="1"/>
</dbReference>
<dbReference type="Proteomes" id="UP000316609">
    <property type="component" value="Unassembled WGS sequence"/>
</dbReference>
<feature type="domain" description="Aldehyde dehydrogenase" evidence="4">
    <location>
        <begin position="2"/>
        <end position="449"/>
    </location>
</feature>
<comment type="similarity">
    <text evidence="1">Belongs to the aldehyde dehydrogenase family.</text>
</comment>
<dbReference type="Gene3D" id="3.40.605.10">
    <property type="entry name" value="Aldehyde Dehydrogenase, Chain A, domain 1"/>
    <property type="match status" value="1"/>
</dbReference>
<organism evidence="5 6">
    <name type="scientific">Eiseniibacteriota bacterium</name>
    <dbReference type="NCBI Taxonomy" id="2212470"/>
    <lineage>
        <taxon>Bacteria</taxon>
        <taxon>Candidatus Eiseniibacteriota</taxon>
    </lineage>
</organism>
<dbReference type="SUPFAM" id="SSF53720">
    <property type="entry name" value="ALDH-like"/>
    <property type="match status" value="1"/>
</dbReference>
<dbReference type="InterPro" id="IPR016162">
    <property type="entry name" value="Ald_DH_N"/>
</dbReference>
<dbReference type="FunFam" id="3.40.605.10:FF:000012">
    <property type="entry name" value="NAD-dependent succinate-semialdehyde dehydrogenase"/>
    <property type="match status" value="1"/>
</dbReference>
<name>A0A538TYY2_UNCEI</name>
<comment type="caution">
    <text evidence="5">The sequence shown here is derived from an EMBL/GenBank/DDBJ whole genome shotgun (WGS) entry which is preliminary data.</text>
</comment>
<evidence type="ECO:0000259" key="4">
    <source>
        <dbReference type="Pfam" id="PF00171"/>
    </source>
</evidence>
<dbReference type="InterPro" id="IPR044148">
    <property type="entry name" value="ALDH_GabD1-like"/>
</dbReference>
<evidence type="ECO:0000313" key="5">
    <source>
        <dbReference type="EMBL" id="TMQ68729.1"/>
    </source>
</evidence>
<evidence type="ECO:0000313" key="6">
    <source>
        <dbReference type="Proteomes" id="UP000316609"/>
    </source>
</evidence>
<dbReference type="FunFam" id="3.40.309.10:FF:000009">
    <property type="entry name" value="Aldehyde dehydrogenase A"/>
    <property type="match status" value="1"/>
</dbReference>
<sequence length="452" mass="48085">MRSINPATGETLAEYRELSLAEAESRLEGAVAAFAAWRTAPLERRAAVLLATAARLRHERASLARLVTEEMGKPIAQAEAEIDKCAVACEHFATSAPRYLASETIPTDAGKSLVRYDPLGPILAVMPWNFPFWQVFRAAAPALMAGNVIALKHASNVPGCSLAIERLFREAGLPEGGFTALLVTAHVAESLVDHAAIRAVTLTGSENAGISLAGRAGRALKKIVLELGGSDAFIVLADADPSAVAAEAVNARLINNGQSCIAAKRFIVEAPLAERFEWALAHGMARRKMGDPLDRSAEIGPLARADLVDELDRQVRVSIERGARLVTGGTRPTRPGFFYPPTVLANVEPGMPVFDEETFGPVAAVVRARDARHAVELANHSRFGLGASVWTADPARGEALAAELEAGSVFVNGAVKSDPRLPFGGVKRSGFGRELAAAGTREFVNIKTVWIR</sequence>
<dbReference type="GO" id="GO:0004777">
    <property type="term" value="F:succinate-semialdehyde dehydrogenase (NAD+) activity"/>
    <property type="evidence" value="ECO:0007669"/>
    <property type="project" value="TreeGrafter"/>
</dbReference>
<dbReference type="PANTHER" id="PTHR43217:SF1">
    <property type="entry name" value="SUCCINATE SEMIALDEHYDE DEHYDROGENASE [NAD(P)+] SAD"/>
    <property type="match status" value="1"/>
</dbReference>
<proteinExistence type="inferred from homology"/>
<dbReference type="InterPro" id="IPR047110">
    <property type="entry name" value="GABD/Sad-like"/>
</dbReference>
<gene>
    <name evidence="5" type="ORF">E6K78_00165</name>
</gene>